<dbReference type="Proteomes" id="UP001059041">
    <property type="component" value="Linkage Group LG2"/>
</dbReference>
<dbReference type="PANTHER" id="PTHR19303:SF73">
    <property type="entry name" value="PROTEIN PDC2"/>
    <property type="match status" value="1"/>
</dbReference>
<protein>
    <recommendedName>
        <fullName evidence="3">HTH CENPB-type domain-containing protein</fullName>
    </recommendedName>
</protein>
<dbReference type="SUPFAM" id="SSF46689">
    <property type="entry name" value="Homeodomain-like"/>
    <property type="match status" value="1"/>
</dbReference>
<dbReference type="EMBL" id="JAFHDT010000002">
    <property type="protein sequence ID" value="KAI7812460.1"/>
    <property type="molecule type" value="Genomic_DNA"/>
</dbReference>
<evidence type="ECO:0000256" key="1">
    <source>
        <dbReference type="ARBA" id="ARBA00023125"/>
    </source>
</evidence>
<accession>A0A9W7X120</accession>
<name>A0A9W7X120_TRIRA</name>
<dbReference type="OrthoDB" id="125347at2759"/>
<dbReference type="SMART" id="SM00674">
    <property type="entry name" value="CENPB"/>
    <property type="match status" value="1"/>
</dbReference>
<gene>
    <name evidence="4" type="ORF">IRJ41_002195</name>
</gene>
<dbReference type="GO" id="GO:0005634">
    <property type="term" value="C:nucleus"/>
    <property type="evidence" value="ECO:0007669"/>
    <property type="project" value="TreeGrafter"/>
</dbReference>
<dbReference type="PROSITE" id="PS51253">
    <property type="entry name" value="HTH_CENPB"/>
    <property type="match status" value="1"/>
</dbReference>
<feature type="region of interest" description="Disordered" evidence="2">
    <location>
        <begin position="133"/>
        <end position="164"/>
    </location>
</feature>
<evidence type="ECO:0000256" key="2">
    <source>
        <dbReference type="SAM" id="MobiDB-lite"/>
    </source>
</evidence>
<evidence type="ECO:0000313" key="5">
    <source>
        <dbReference type="Proteomes" id="UP001059041"/>
    </source>
</evidence>
<dbReference type="AlphaFoldDB" id="A0A9W7X120"/>
<evidence type="ECO:0000313" key="4">
    <source>
        <dbReference type="EMBL" id="KAI7812460.1"/>
    </source>
</evidence>
<keyword evidence="5" id="KW-1185">Reference proteome</keyword>
<evidence type="ECO:0000259" key="3">
    <source>
        <dbReference type="PROSITE" id="PS51253"/>
    </source>
</evidence>
<organism evidence="4 5">
    <name type="scientific">Triplophysa rosa</name>
    <name type="common">Cave loach</name>
    <dbReference type="NCBI Taxonomy" id="992332"/>
    <lineage>
        <taxon>Eukaryota</taxon>
        <taxon>Metazoa</taxon>
        <taxon>Chordata</taxon>
        <taxon>Craniata</taxon>
        <taxon>Vertebrata</taxon>
        <taxon>Euteleostomi</taxon>
        <taxon>Actinopterygii</taxon>
        <taxon>Neopterygii</taxon>
        <taxon>Teleostei</taxon>
        <taxon>Ostariophysi</taxon>
        <taxon>Cypriniformes</taxon>
        <taxon>Nemacheilidae</taxon>
        <taxon>Triplophysa</taxon>
    </lineage>
</organism>
<keyword evidence="1" id="KW-0238">DNA-binding</keyword>
<dbReference type="InterPro" id="IPR050863">
    <property type="entry name" value="CenT-Element_Derived"/>
</dbReference>
<proteinExistence type="predicted"/>
<reference evidence="4" key="1">
    <citation type="submission" date="2021-02" db="EMBL/GenBank/DDBJ databases">
        <title>Comparative genomics reveals that relaxation of natural selection precedes convergent phenotypic evolution of cavefish.</title>
        <authorList>
            <person name="Peng Z."/>
        </authorList>
    </citation>
    <scope>NUCLEOTIDE SEQUENCE</scope>
    <source>
        <tissue evidence="4">Muscle</tissue>
    </source>
</reference>
<comment type="caution">
    <text evidence="4">The sequence shown here is derived from an EMBL/GenBank/DDBJ whole genome shotgun (WGS) entry which is preliminary data.</text>
</comment>
<dbReference type="InterPro" id="IPR006600">
    <property type="entry name" value="HTH_CenpB_DNA-bd_dom"/>
</dbReference>
<feature type="domain" description="HTH CENPB-type" evidence="3">
    <location>
        <begin position="55"/>
        <end position="126"/>
    </location>
</feature>
<dbReference type="GO" id="GO:0003677">
    <property type="term" value="F:DNA binding"/>
    <property type="evidence" value="ECO:0007669"/>
    <property type="project" value="UniProtKB-KW"/>
</dbReference>
<dbReference type="Pfam" id="PF03221">
    <property type="entry name" value="HTH_Tnp_Tc5"/>
    <property type="match status" value="1"/>
</dbReference>
<dbReference type="PANTHER" id="PTHR19303">
    <property type="entry name" value="TRANSPOSON"/>
    <property type="match status" value="1"/>
</dbReference>
<sequence>MATGKRLRTTFKERELLLQRYDQFPPMSQRAAARLLNISPSLLCVWLRHRKLTKATTVSAPKKTELVEAALWGWMDSSREKGIIPPELMIRSKAHELARTMDFPDFRADKAWFRRFINRERIIRKRFKLDWQEDDGQNNPSEKPGCTRVPKTNQSNSKSIKKIDSSKRTEYGNVQFYEVAERSENDSESDYMDALRQYDDTSVEDERTELDIPKLEPSVVTAELDGTSHTVVVPSLWQMKEAMKTLSTGLLYRGFCDFNLLHQFEKEVDNVLRRSLSLRTQRSFQD</sequence>
<dbReference type="Gene3D" id="1.10.10.60">
    <property type="entry name" value="Homeodomain-like"/>
    <property type="match status" value="1"/>
</dbReference>
<dbReference type="InterPro" id="IPR009057">
    <property type="entry name" value="Homeodomain-like_sf"/>
</dbReference>